<reference evidence="2 3" key="1">
    <citation type="submission" date="2021-06" db="EMBL/GenBank/DDBJ databases">
        <title>Genome sequence of Babesia caballi.</title>
        <authorList>
            <person name="Yamagishi J."/>
            <person name="Kidaka T."/>
            <person name="Ochi A."/>
        </authorList>
    </citation>
    <scope>NUCLEOTIDE SEQUENCE [LARGE SCALE GENOMIC DNA]</scope>
    <source>
        <strain evidence="2">USDA-D6B2</strain>
    </source>
</reference>
<keyword evidence="3" id="KW-1185">Reference proteome</keyword>
<protein>
    <submittedName>
        <fullName evidence="2">Guanine deaminase, putative</fullName>
    </submittedName>
</protein>
<sequence length="296" mass="31653">MQSTNTLPIYRFARGVQHCDLFSRQDAVNRDLTAYKPLLRVYLVSMEVERVSSESEGSSTTEEMARLLLAGWTMLSETCSVCRDVPLMRSREGVLKCCRCGKESRPAASGPVGDCTSTIGPGKYRIVEEGSLDSSLVTGIHGEAGERPLYKGPVVSSPTASPTCASHVPQRAPASLDGRRLQQLCLLRVELSKALDRYTMLLHAGNERMESDVAGYVDLCVLAHYVQRGDGVGARGAHGAPAGHGGLADITTAAAAAARLPEAPTQPRPFGLRCAAAHRTRTRSPPHSSPIAQISS</sequence>
<evidence type="ECO:0000256" key="1">
    <source>
        <dbReference type="SAM" id="MobiDB-lite"/>
    </source>
</evidence>
<dbReference type="Proteomes" id="UP001497744">
    <property type="component" value="Unassembled WGS sequence"/>
</dbReference>
<organism evidence="2 3">
    <name type="scientific">Babesia caballi</name>
    <dbReference type="NCBI Taxonomy" id="5871"/>
    <lineage>
        <taxon>Eukaryota</taxon>
        <taxon>Sar</taxon>
        <taxon>Alveolata</taxon>
        <taxon>Apicomplexa</taxon>
        <taxon>Aconoidasida</taxon>
        <taxon>Piroplasmida</taxon>
        <taxon>Babesiidae</taxon>
        <taxon>Babesia</taxon>
    </lineage>
</organism>
<evidence type="ECO:0000313" key="2">
    <source>
        <dbReference type="EMBL" id="GIX65647.1"/>
    </source>
</evidence>
<dbReference type="GeneID" id="94197128"/>
<dbReference type="InterPro" id="IPR009563">
    <property type="entry name" value="SSSCA1"/>
</dbReference>
<accession>A0AAV4LZI1</accession>
<comment type="caution">
    <text evidence="2">The sequence shown here is derived from an EMBL/GenBank/DDBJ whole genome shotgun (WGS) entry which is preliminary data.</text>
</comment>
<dbReference type="EMBL" id="BPLF01000005">
    <property type="protein sequence ID" value="GIX65647.1"/>
    <property type="molecule type" value="Genomic_DNA"/>
</dbReference>
<feature type="region of interest" description="Disordered" evidence="1">
    <location>
        <begin position="276"/>
        <end position="296"/>
    </location>
</feature>
<dbReference type="Pfam" id="PF06677">
    <property type="entry name" value="Auto_anti-p27"/>
    <property type="match status" value="1"/>
</dbReference>
<gene>
    <name evidence="2" type="ORF">BcabD6B2_50820</name>
</gene>
<dbReference type="AlphaFoldDB" id="A0AAV4LZI1"/>
<dbReference type="RefSeq" id="XP_067717716.1">
    <property type="nucleotide sequence ID" value="XM_067861615.1"/>
</dbReference>
<evidence type="ECO:0000313" key="3">
    <source>
        <dbReference type="Proteomes" id="UP001497744"/>
    </source>
</evidence>
<name>A0AAV4LZI1_BABCB</name>
<feature type="compositionally biased region" description="Polar residues" evidence="1">
    <location>
        <begin position="285"/>
        <end position="296"/>
    </location>
</feature>
<proteinExistence type="predicted"/>